<proteinExistence type="predicted"/>
<dbReference type="EMBL" id="HG994583">
    <property type="protein sequence ID" value="CAF2912809.1"/>
    <property type="molecule type" value="Genomic_DNA"/>
</dbReference>
<evidence type="ECO:0000313" key="2">
    <source>
        <dbReference type="Proteomes" id="UP000675881"/>
    </source>
</evidence>
<reference evidence="1" key="1">
    <citation type="submission" date="2021-02" db="EMBL/GenBank/DDBJ databases">
        <authorList>
            <person name="Bekaert M."/>
        </authorList>
    </citation>
    <scope>NUCLEOTIDE SEQUENCE</scope>
    <source>
        <strain evidence="1">IoA-00</strain>
    </source>
</reference>
<sequence length="397" mass="45396">MLHLQTVLKCHQEGSTDSIRWRLGWCFVNGNSWNTAKVIAEEKESFHSPENRFIKKLIRYGNGFIVDDEENDDPSKSLIQLSNNANQYKVHFSSLNSQGEIFRNGMGSFGSGAHRVSSDSILSSPVIQEKKEYHIDDGALYIADNYGGKFLRMKEIESKGAFLRRGYRKPKVETRPSIHETITKNPKYKMNFLNLPNEIYGCVGPIVPFSGSSLSSNEVKVLIGYNTKLNTHVYWNLTKENQIADELREKFRFPGRQNLKNRRYQRFTFGVTDGKGRVFTGATDVRSYLDPYPCDNDLLYQNVKESRHNRGIIAALYFLKLNTSGIICSPGGVAFDQKHDKMYYIDYIRGVLLEFHYDLQRVKASAYYKLVDFKDIGLHGHPSGLALDTKGVPMDRI</sequence>
<organism evidence="1 2">
    <name type="scientific">Lepeophtheirus salmonis</name>
    <name type="common">Salmon louse</name>
    <name type="synonym">Caligus salmonis</name>
    <dbReference type="NCBI Taxonomy" id="72036"/>
    <lineage>
        <taxon>Eukaryota</taxon>
        <taxon>Metazoa</taxon>
        <taxon>Ecdysozoa</taxon>
        <taxon>Arthropoda</taxon>
        <taxon>Crustacea</taxon>
        <taxon>Multicrustacea</taxon>
        <taxon>Hexanauplia</taxon>
        <taxon>Copepoda</taxon>
        <taxon>Siphonostomatoida</taxon>
        <taxon>Caligidae</taxon>
        <taxon>Lepeophtheirus</taxon>
    </lineage>
</organism>
<gene>
    <name evidence="1" type="ORF">LSAA_8450</name>
</gene>
<dbReference type="Proteomes" id="UP000675881">
    <property type="component" value="Chromosome 4"/>
</dbReference>
<keyword evidence="2" id="KW-1185">Reference proteome</keyword>
<evidence type="ECO:0000313" key="1">
    <source>
        <dbReference type="EMBL" id="CAF2912809.1"/>
    </source>
</evidence>
<protein>
    <submittedName>
        <fullName evidence="1">(salmon louse) hypothetical protein</fullName>
    </submittedName>
</protein>
<name>A0A7R8H775_LEPSM</name>
<dbReference type="Gene3D" id="2.120.10.30">
    <property type="entry name" value="TolB, C-terminal domain"/>
    <property type="match status" value="1"/>
</dbReference>
<dbReference type="AlphaFoldDB" id="A0A7R8H775"/>
<dbReference type="OrthoDB" id="423498at2759"/>
<accession>A0A7R8H775</accession>
<dbReference type="InterPro" id="IPR011042">
    <property type="entry name" value="6-blade_b-propeller_TolB-like"/>
</dbReference>